<dbReference type="AlphaFoldDB" id="A0A1C5HDX2"/>
<dbReference type="InterPro" id="IPR036661">
    <property type="entry name" value="Luciferase-like_sf"/>
</dbReference>
<reference evidence="7" key="1">
    <citation type="submission" date="2016-06" db="EMBL/GenBank/DDBJ databases">
        <authorList>
            <person name="Varghese N."/>
            <person name="Submissions Spin"/>
        </authorList>
    </citation>
    <scope>NUCLEOTIDE SEQUENCE [LARGE SCALE GENOMIC DNA]</scope>
    <source>
        <strain evidence="7">DSM 45161</strain>
    </source>
</reference>
<keyword evidence="2" id="KW-0288">FMN</keyword>
<evidence type="ECO:0000313" key="6">
    <source>
        <dbReference type="EMBL" id="SCG44057.1"/>
    </source>
</evidence>
<dbReference type="InterPro" id="IPR019952">
    <property type="entry name" value="F420_OxRdatse_Rv1855c_pred"/>
</dbReference>
<keyword evidence="1" id="KW-0285">Flavoprotein</keyword>
<dbReference type="Pfam" id="PF00296">
    <property type="entry name" value="Bac_luciferase"/>
    <property type="match status" value="1"/>
</dbReference>
<evidence type="ECO:0000256" key="4">
    <source>
        <dbReference type="ARBA" id="ARBA00023033"/>
    </source>
</evidence>
<evidence type="ECO:0000256" key="3">
    <source>
        <dbReference type="ARBA" id="ARBA00023002"/>
    </source>
</evidence>
<name>A0A1C5HDX2_9ACTN</name>
<dbReference type="Proteomes" id="UP000198215">
    <property type="component" value="Chromosome I"/>
</dbReference>
<evidence type="ECO:0000256" key="2">
    <source>
        <dbReference type="ARBA" id="ARBA00022643"/>
    </source>
</evidence>
<dbReference type="InterPro" id="IPR050172">
    <property type="entry name" value="SsuD_RutA_monooxygenase"/>
</dbReference>
<proteinExistence type="predicted"/>
<evidence type="ECO:0000259" key="5">
    <source>
        <dbReference type="Pfam" id="PF00296"/>
    </source>
</evidence>
<dbReference type="GO" id="GO:0008726">
    <property type="term" value="F:alkanesulfonate monooxygenase activity"/>
    <property type="evidence" value="ECO:0007669"/>
    <property type="project" value="TreeGrafter"/>
</dbReference>
<dbReference type="NCBIfam" id="TIGR03560">
    <property type="entry name" value="F420_Rv1855c"/>
    <property type="match status" value="1"/>
</dbReference>
<dbReference type="PANTHER" id="PTHR42847">
    <property type="entry name" value="ALKANESULFONATE MONOOXYGENASE"/>
    <property type="match status" value="1"/>
</dbReference>
<dbReference type="SUPFAM" id="SSF51679">
    <property type="entry name" value="Bacterial luciferase-like"/>
    <property type="match status" value="1"/>
</dbReference>
<evidence type="ECO:0000256" key="1">
    <source>
        <dbReference type="ARBA" id="ARBA00022630"/>
    </source>
</evidence>
<organism evidence="6 7">
    <name type="scientific">Micromonospora coxensis</name>
    <dbReference type="NCBI Taxonomy" id="356852"/>
    <lineage>
        <taxon>Bacteria</taxon>
        <taxon>Bacillati</taxon>
        <taxon>Actinomycetota</taxon>
        <taxon>Actinomycetes</taxon>
        <taxon>Micromonosporales</taxon>
        <taxon>Micromonosporaceae</taxon>
        <taxon>Micromonospora</taxon>
    </lineage>
</organism>
<keyword evidence="4" id="KW-0503">Monooxygenase</keyword>
<accession>A0A1C5HDX2</accession>
<sequence>MELRIFTEPQEGASHEDLLRIAKRAEDAGFPAFFRSDHLMTTGSGAGLPGPSDAWTTLAALARETSRIRLGTLMTAATFRHPGALAVIVAQVDQMSGGRVEFGLGAAWFEGEHQATGIPFPPLGERFDRLTEQLELITGYWATPVGETYSYTGRCYQLTDSPALPKPAQSPRPPIIIGGKGVKRTPALAARFADEFNVSLRDIPTCAAQFERVDAACHRLGRDPAEIVRSVAQTVCVGRDDAEVGRRAEAIGRDPADLRANGIAGTPAEVVDRIGQWQQKTGVERIYLQLLDLSDEAHVDLIADQVVPQLAR</sequence>
<keyword evidence="3" id="KW-0560">Oxidoreductase</keyword>
<gene>
    <name evidence="6" type="ORF">GA0070614_1164</name>
</gene>
<dbReference type="EMBL" id="LT607753">
    <property type="protein sequence ID" value="SCG44057.1"/>
    <property type="molecule type" value="Genomic_DNA"/>
</dbReference>
<dbReference type="RefSeq" id="WP_088979247.1">
    <property type="nucleotide sequence ID" value="NZ_LT607753.1"/>
</dbReference>
<dbReference type="InterPro" id="IPR011251">
    <property type="entry name" value="Luciferase-like_dom"/>
</dbReference>
<dbReference type="GO" id="GO:0046306">
    <property type="term" value="P:alkanesulfonate catabolic process"/>
    <property type="evidence" value="ECO:0007669"/>
    <property type="project" value="TreeGrafter"/>
</dbReference>
<dbReference type="Gene3D" id="3.20.20.30">
    <property type="entry name" value="Luciferase-like domain"/>
    <property type="match status" value="1"/>
</dbReference>
<dbReference type="OrthoDB" id="143323at2"/>
<feature type="domain" description="Luciferase-like" evidence="5">
    <location>
        <begin position="8"/>
        <end position="251"/>
    </location>
</feature>
<protein>
    <submittedName>
        <fullName evidence="6">Probable F420-dependent oxidoreductase, Rv1855c family</fullName>
    </submittedName>
</protein>
<dbReference type="PANTHER" id="PTHR42847:SF4">
    <property type="entry name" value="ALKANESULFONATE MONOOXYGENASE-RELATED"/>
    <property type="match status" value="1"/>
</dbReference>
<evidence type="ECO:0000313" key="7">
    <source>
        <dbReference type="Proteomes" id="UP000198215"/>
    </source>
</evidence>
<keyword evidence="7" id="KW-1185">Reference proteome</keyword>